<dbReference type="PROSITE" id="PS00166">
    <property type="entry name" value="ENOYL_COA_HYDRATASE"/>
    <property type="match status" value="1"/>
</dbReference>
<dbReference type="GO" id="GO:0006635">
    <property type="term" value="P:fatty acid beta-oxidation"/>
    <property type="evidence" value="ECO:0007669"/>
    <property type="project" value="TreeGrafter"/>
</dbReference>
<evidence type="ECO:0000256" key="5">
    <source>
        <dbReference type="ARBA" id="ARBA00023717"/>
    </source>
</evidence>
<keyword evidence="8" id="KW-1185">Reference proteome</keyword>
<evidence type="ECO:0000256" key="6">
    <source>
        <dbReference type="RuleBase" id="RU003707"/>
    </source>
</evidence>
<dbReference type="FunFam" id="3.90.226.10:FF:000009">
    <property type="entry name" value="Carnitinyl-CoA dehydratase"/>
    <property type="match status" value="1"/>
</dbReference>
<sequence length="277" mass="29315">MVAGATIATHDLIEERRDTMSIEFDVDGAVATITINRPEARNSLDPEHNDLLAQAYRRFQDDDALRCAVLTGVGNSFSAGADLKKLIPVVRDTVLDDTAEPWVLGGMTMTAEAGKPMIAAVNGHALAGGLELALACDIRICVPQATFGLAEVRWAIIPGAGGTQRLPRAVPVGVATEMILTGDPIDAEAALRHGLVNRIVEPDGLLAEATRVAQVIASRGPVAVRAAKEAIQTGLREGLEAGLLAEQRLLAACMRTEDAAEGPRAFAEKREPVYKGR</sequence>
<dbReference type="Pfam" id="PF00378">
    <property type="entry name" value="ECH_1"/>
    <property type="match status" value="1"/>
</dbReference>
<gene>
    <name evidence="7" type="ordered locus">Psed_2676</name>
</gene>
<organism evidence="7 8">
    <name type="scientific">Pseudonocardia dioxanivorans (strain ATCC 55486 / DSM 44775 / JCM 13855 / CB1190)</name>
    <dbReference type="NCBI Taxonomy" id="675635"/>
    <lineage>
        <taxon>Bacteria</taxon>
        <taxon>Bacillati</taxon>
        <taxon>Actinomycetota</taxon>
        <taxon>Actinomycetes</taxon>
        <taxon>Pseudonocardiales</taxon>
        <taxon>Pseudonocardiaceae</taxon>
        <taxon>Pseudonocardia</taxon>
    </lineage>
</organism>
<evidence type="ECO:0000313" key="8">
    <source>
        <dbReference type="Proteomes" id="UP000007809"/>
    </source>
</evidence>
<comment type="similarity">
    <text evidence="1 6">Belongs to the enoyl-CoA hydratase/isomerase family.</text>
</comment>
<evidence type="ECO:0000256" key="4">
    <source>
        <dbReference type="ARBA" id="ARBA00023709"/>
    </source>
</evidence>
<evidence type="ECO:0000256" key="3">
    <source>
        <dbReference type="ARBA" id="ARBA00023239"/>
    </source>
</evidence>
<reference evidence="7 8" key="1">
    <citation type="journal article" date="2011" name="J. Bacteriol.">
        <title>Genome sequence of the 1,4-dioxane-degrading Pseudonocardia dioxanivorans strain CB1190.</title>
        <authorList>
            <person name="Sales C.M."/>
            <person name="Mahendra S."/>
            <person name="Grostern A."/>
            <person name="Parales R.E."/>
            <person name="Goodwin L.A."/>
            <person name="Woyke T."/>
            <person name="Nolan M."/>
            <person name="Lapidus A."/>
            <person name="Chertkov O."/>
            <person name="Ovchinnikova G."/>
            <person name="Sczyrba A."/>
            <person name="Alvarez-Cohen L."/>
        </authorList>
    </citation>
    <scope>NUCLEOTIDE SEQUENCE [LARGE SCALE GENOMIC DNA]</scope>
    <source>
        <strain evidence="8">ATCC 55486 / DSM 44775 / JCM 13855 / CB1190</strain>
    </source>
</reference>
<evidence type="ECO:0000256" key="1">
    <source>
        <dbReference type="ARBA" id="ARBA00005254"/>
    </source>
</evidence>
<dbReference type="InterPro" id="IPR001753">
    <property type="entry name" value="Enoyl-CoA_hydra/iso"/>
</dbReference>
<dbReference type="SUPFAM" id="SSF52096">
    <property type="entry name" value="ClpP/crotonase"/>
    <property type="match status" value="1"/>
</dbReference>
<dbReference type="eggNOG" id="COG1024">
    <property type="taxonomic scope" value="Bacteria"/>
</dbReference>
<dbReference type="FunFam" id="1.10.12.10:FF:000001">
    <property type="entry name" value="Probable enoyl-CoA hydratase, mitochondrial"/>
    <property type="match status" value="1"/>
</dbReference>
<dbReference type="GO" id="GO:0004300">
    <property type="term" value="F:enoyl-CoA hydratase activity"/>
    <property type="evidence" value="ECO:0007669"/>
    <property type="project" value="UniProtKB-EC"/>
</dbReference>
<dbReference type="STRING" id="675635.Psed_2676"/>
<evidence type="ECO:0000256" key="2">
    <source>
        <dbReference type="ARBA" id="ARBA00012076"/>
    </source>
</evidence>
<dbReference type="Gene3D" id="3.90.226.10">
    <property type="entry name" value="2-enoyl-CoA Hydratase, Chain A, domain 1"/>
    <property type="match status" value="1"/>
</dbReference>
<keyword evidence="3" id="KW-0456">Lyase</keyword>
<dbReference type="PANTHER" id="PTHR11941:SF54">
    <property type="entry name" value="ENOYL-COA HYDRATASE, MITOCHONDRIAL"/>
    <property type="match status" value="1"/>
</dbReference>
<comment type="catalytic activity">
    <reaction evidence="5">
        <text>a 4-saturated-(3S)-3-hydroxyacyl-CoA = a (3E)-enoyl-CoA + H2O</text>
        <dbReference type="Rhea" id="RHEA:20724"/>
        <dbReference type="ChEBI" id="CHEBI:15377"/>
        <dbReference type="ChEBI" id="CHEBI:58521"/>
        <dbReference type="ChEBI" id="CHEBI:137480"/>
        <dbReference type="EC" id="4.2.1.17"/>
    </reaction>
</comment>
<dbReference type="CDD" id="cd06558">
    <property type="entry name" value="crotonase-like"/>
    <property type="match status" value="1"/>
</dbReference>
<comment type="catalytic activity">
    <reaction evidence="4">
        <text>a (3S)-3-hydroxyacyl-CoA = a (2E)-enoyl-CoA + H2O</text>
        <dbReference type="Rhea" id="RHEA:16105"/>
        <dbReference type="ChEBI" id="CHEBI:15377"/>
        <dbReference type="ChEBI" id="CHEBI:57318"/>
        <dbReference type="ChEBI" id="CHEBI:58856"/>
        <dbReference type="EC" id="4.2.1.17"/>
    </reaction>
</comment>
<protein>
    <recommendedName>
        <fullName evidence="2">enoyl-CoA hydratase</fullName>
        <ecNumber evidence="2">4.2.1.17</ecNumber>
    </recommendedName>
</protein>
<dbReference type="EC" id="4.2.1.17" evidence="2"/>
<name>F4CJC6_PSEUX</name>
<proteinExistence type="inferred from homology"/>
<accession>F4CJC6</accession>
<dbReference type="EMBL" id="CP002593">
    <property type="protein sequence ID" value="AEA24878.1"/>
    <property type="molecule type" value="Genomic_DNA"/>
</dbReference>
<dbReference type="InterPro" id="IPR029045">
    <property type="entry name" value="ClpP/crotonase-like_dom_sf"/>
</dbReference>
<dbReference type="InterPro" id="IPR014748">
    <property type="entry name" value="Enoyl-CoA_hydra_C"/>
</dbReference>
<dbReference type="Proteomes" id="UP000007809">
    <property type="component" value="Chromosome"/>
</dbReference>
<evidence type="ECO:0000313" key="7">
    <source>
        <dbReference type="EMBL" id="AEA24878.1"/>
    </source>
</evidence>
<dbReference type="PANTHER" id="PTHR11941">
    <property type="entry name" value="ENOYL-COA HYDRATASE-RELATED"/>
    <property type="match status" value="1"/>
</dbReference>
<dbReference type="InterPro" id="IPR018376">
    <property type="entry name" value="Enoyl-CoA_hyd/isom_CS"/>
</dbReference>
<dbReference type="Gene3D" id="1.10.12.10">
    <property type="entry name" value="Lyase 2-enoyl-coa Hydratase, Chain A, domain 2"/>
    <property type="match status" value="1"/>
</dbReference>
<dbReference type="HOGENOM" id="CLU_009834_7_6_11"/>
<dbReference type="AlphaFoldDB" id="F4CJC6"/>
<dbReference type="KEGG" id="pdx:Psed_2676"/>